<dbReference type="EMBL" id="BSOJ01000030">
    <property type="protein sequence ID" value="GLR27293.1"/>
    <property type="molecule type" value="Genomic_DNA"/>
</dbReference>
<protein>
    <recommendedName>
        <fullName evidence="2">Response regulatory domain-containing protein</fullName>
    </recommendedName>
</protein>
<evidence type="ECO:0000313" key="3">
    <source>
        <dbReference type="EMBL" id="GLR27293.1"/>
    </source>
</evidence>
<dbReference type="Proteomes" id="UP001156664">
    <property type="component" value="Unassembled WGS sequence"/>
</dbReference>
<keyword evidence="4" id="KW-1185">Reference proteome</keyword>
<reference evidence="4" key="1">
    <citation type="journal article" date="2019" name="Int. J. Syst. Evol. Microbiol.">
        <title>The Global Catalogue of Microorganisms (GCM) 10K type strain sequencing project: providing services to taxonomists for standard genome sequencing and annotation.</title>
        <authorList>
            <consortium name="The Broad Institute Genomics Platform"/>
            <consortium name="The Broad Institute Genome Sequencing Center for Infectious Disease"/>
            <person name="Wu L."/>
            <person name="Ma J."/>
        </authorList>
    </citation>
    <scope>NUCLEOTIDE SEQUENCE [LARGE SCALE GENOMIC DNA]</scope>
    <source>
        <strain evidence="4">NBRC 105857</strain>
    </source>
</reference>
<organism evidence="3 4">
    <name type="scientific">Limnobacter litoralis</name>
    <dbReference type="NCBI Taxonomy" id="481366"/>
    <lineage>
        <taxon>Bacteria</taxon>
        <taxon>Pseudomonadati</taxon>
        <taxon>Pseudomonadota</taxon>
        <taxon>Betaproteobacteria</taxon>
        <taxon>Burkholderiales</taxon>
        <taxon>Burkholderiaceae</taxon>
        <taxon>Limnobacter</taxon>
    </lineage>
</organism>
<dbReference type="RefSeq" id="WP_284282042.1">
    <property type="nucleotide sequence ID" value="NZ_BSOJ01000030.1"/>
</dbReference>
<gene>
    <name evidence="3" type="ORF">GCM10007875_23840</name>
</gene>
<sequence length="138" mass="15053">MNSVLIVDPDPVSRLRLESGLSESNQFSGVFSCGSLSEVDRFVPVYKVSVIVLVQQLASDQAALDCITQAYLGVGLVLLTDEKQHIDEALLSALGIHAQTSTTASPLELMVTVAKAMVCRLKPPKRMRKTLFGRFMKD</sequence>
<comment type="caution">
    <text evidence="3">The sequence shown here is derived from an EMBL/GenBank/DDBJ whole genome shotgun (WGS) entry which is preliminary data.</text>
</comment>
<evidence type="ECO:0000259" key="2">
    <source>
        <dbReference type="PROSITE" id="PS50110"/>
    </source>
</evidence>
<evidence type="ECO:0000313" key="4">
    <source>
        <dbReference type="Proteomes" id="UP001156664"/>
    </source>
</evidence>
<dbReference type="InterPro" id="IPR001789">
    <property type="entry name" value="Sig_transdc_resp-reg_receiver"/>
</dbReference>
<proteinExistence type="predicted"/>
<feature type="domain" description="Response regulatory" evidence="2">
    <location>
        <begin position="3"/>
        <end position="117"/>
    </location>
</feature>
<dbReference type="PROSITE" id="PS50110">
    <property type="entry name" value="RESPONSE_REGULATORY"/>
    <property type="match status" value="1"/>
</dbReference>
<evidence type="ECO:0000256" key="1">
    <source>
        <dbReference type="PROSITE-ProRule" id="PRU00169"/>
    </source>
</evidence>
<name>A0ABQ5YS25_9BURK</name>
<accession>A0ABQ5YS25</accession>
<comment type="caution">
    <text evidence="1">Lacks conserved residue(s) required for the propagation of feature annotation.</text>
</comment>